<dbReference type="InterPro" id="IPR021109">
    <property type="entry name" value="Peptidase_aspartic_dom_sf"/>
</dbReference>
<dbReference type="PANTHER" id="PTHR33067:SF9">
    <property type="entry name" value="RNA-DIRECTED DNA POLYMERASE"/>
    <property type="match status" value="1"/>
</dbReference>
<dbReference type="EMBL" id="BQNB010009310">
    <property type="protein sequence ID" value="GJS61708.1"/>
    <property type="molecule type" value="Genomic_DNA"/>
</dbReference>
<evidence type="ECO:0000313" key="2">
    <source>
        <dbReference type="EMBL" id="GJS61708.1"/>
    </source>
</evidence>
<dbReference type="Gene3D" id="2.40.70.10">
    <property type="entry name" value="Acid Proteases"/>
    <property type="match status" value="1"/>
</dbReference>
<feature type="region of interest" description="Disordered" evidence="1">
    <location>
        <begin position="411"/>
        <end position="445"/>
    </location>
</feature>
<name>A0ABQ4X8W7_9ASTR</name>
<dbReference type="GO" id="GO:0003964">
    <property type="term" value="F:RNA-directed DNA polymerase activity"/>
    <property type="evidence" value="ECO:0007669"/>
    <property type="project" value="UniProtKB-KW"/>
</dbReference>
<sequence>MISRVSAKRFMKRLISIGTVFKDLLRKCPHHGFSELHQIDTFYNALTQSDQDSLNAIAGGNLLNRTPRDALMIIENKSKVRTSRNKPVVSKMSANTSSTTACPSEIADLTDSVNAMIHHVKTSPPETVELRKEIDTTLSKQTNELKNMMSSFMQMNNPSGSGLLPSNTVANPRGDVKSITTRRGVSYDGPTIPPTPSSLPKEAKRETETTKDKELVECLALADLGASINLMPLFVWKKLSLPELTSTRMTLELTDRSVAYPKGVAEDVFVKVGKFRFLADFVVVDYDVDPRVPLILGRPFLRTTRALIDVYGEELTLRFNDEAITFNVGHTSSYSYKYDDASVNRIDVIDVTCEEYAQEVLGFLDSSTSSNPTPSSDPIISTSSPSLTHFEGGDFILEEIEACLTNDSIPPGINDADFDPEGDIRLLEESLNNDPSSSPSERTSF</sequence>
<keyword evidence="2" id="KW-0695">RNA-directed DNA polymerase</keyword>
<accession>A0ABQ4X8W7</accession>
<proteinExistence type="predicted"/>
<dbReference type="PANTHER" id="PTHR33067">
    <property type="entry name" value="RNA-DIRECTED DNA POLYMERASE-RELATED"/>
    <property type="match status" value="1"/>
</dbReference>
<keyword evidence="2" id="KW-0548">Nucleotidyltransferase</keyword>
<organism evidence="2 3">
    <name type="scientific">Tanacetum coccineum</name>
    <dbReference type="NCBI Taxonomy" id="301880"/>
    <lineage>
        <taxon>Eukaryota</taxon>
        <taxon>Viridiplantae</taxon>
        <taxon>Streptophyta</taxon>
        <taxon>Embryophyta</taxon>
        <taxon>Tracheophyta</taxon>
        <taxon>Spermatophyta</taxon>
        <taxon>Magnoliopsida</taxon>
        <taxon>eudicotyledons</taxon>
        <taxon>Gunneridae</taxon>
        <taxon>Pentapetalae</taxon>
        <taxon>asterids</taxon>
        <taxon>campanulids</taxon>
        <taxon>Asterales</taxon>
        <taxon>Asteraceae</taxon>
        <taxon>Asteroideae</taxon>
        <taxon>Anthemideae</taxon>
        <taxon>Anthemidinae</taxon>
        <taxon>Tanacetum</taxon>
    </lineage>
</organism>
<dbReference type="CDD" id="cd00303">
    <property type="entry name" value="retropepsin_like"/>
    <property type="match status" value="1"/>
</dbReference>
<reference evidence="2" key="1">
    <citation type="journal article" date="2022" name="Int. J. Mol. Sci.">
        <title>Draft Genome of Tanacetum Coccineum: Genomic Comparison of Closely Related Tanacetum-Family Plants.</title>
        <authorList>
            <person name="Yamashiro T."/>
            <person name="Shiraishi A."/>
            <person name="Nakayama K."/>
            <person name="Satake H."/>
        </authorList>
    </citation>
    <scope>NUCLEOTIDE SEQUENCE</scope>
</reference>
<feature type="region of interest" description="Disordered" evidence="1">
    <location>
        <begin position="181"/>
        <end position="209"/>
    </location>
</feature>
<feature type="compositionally biased region" description="Polar residues" evidence="1">
    <location>
        <begin position="430"/>
        <end position="445"/>
    </location>
</feature>
<protein>
    <submittedName>
        <fullName evidence="2">Reverse transcriptase domain-containing protein</fullName>
    </submittedName>
</protein>
<keyword evidence="3" id="KW-1185">Reference proteome</keyword>
<dbReference type="Proteomes" id="UP001151760">
    <property type="component" value="Unassembled WGS sequence"/>
</dbReference>
<gene>
    <name evidence="2" type="ORF">Tco_0656492</name>
</gene>
<reference evidence="2" key="2">
    <citation type="submission" date="2022-01" db="EMBL/GenBank/DDBJ databases">
        <authorList>
            <person name="Yamashiro T."/>
            <person name="Shiraishi A."/>
            <person name="Satake H."/>
            <person name="Nakayama K."/>
        </authorList>
    </citation>
    <scope>NUCLEOTIDE SEQUENCE</scope>
</reference>
<keyword evidence="2" id="KW-0808">Transferase</keyword>
<evidence type="ECO:0000256" key="1">
    <source>
        <dbReference type="SAM" id="MobiDB-lite"/>
    </source>
</evidence>
<comment type="caution">
    <text evidence="2">The sequence shown here is derived from an EMBL/GenBank/DDBJ whole genome shotgun (WGS) entry which is preliminary data.</text>
</comment>
<evidence type="ECO:0000313" key="3">
    <source>
        <dbReference type="Proteomes" id="UP001151760"/>
    </source>
</evidence>